<dbReference type="EMBL" id="JAAMPC010000004">
    <property type="protein sequence ID" value="KAG2315241.1"/>
    <property type="molecule type" value="Genomic_DNA"/>
</dbReference>
<gene>
    <name evidence="2" type="ORF">Bca52824_018363</name>
</gene>
<sequence>MEKRKHKVLSTRPQQVLFDEDMKAFVAQLFQQNFSAMDERLQKQMGERFEEMMSQLKNSLRDAGVEVEHREPSTNKPVPSNPSPSNPSPSNPSQSKRLVKNP</sequence>
<proteinExistence type="predicted"/>
<evidence type="ECO:0000313" key="2">
    <source>
        <dbReference type="EMBL" id="KAG2315241.1"/>
    </source>
</evidence>
<feature type="region of interest" description="Disordered" evidence="1">
    <location>
        <begin position="58"/>
        <end position="102"/>
    </location>
</feature>
<dbReference type="AlphaFoldDB" id="A0A8X7VPL7"/>
<organism evidence="2 3">
    <name type="scientific">Brassica carinata</name>
    <name type="common">Ethiopian mustard</name>
    <name type="synonym">Abyssinian cabbage</name>
    <dbReference type="NCBI Taxonomy" id="52824"/>
    <lineage>
        <taxon>Eukaryota</taxon>
        <taxon>Viridiplantae</taxon>
        <taxon>Streptophyta</taxon>
        <taxon>Embryophyta</taxon>
        <taxon>Tracheophyta</taxon>
        <taxon>Spermatophyta</taxon>
        <taxon>Magnoliopsida</taxon>
        <taxon>eudicotyledons</taxon>
        <taxon>Gunneridae</taxon>
        <taxon>Pentapetalae</taxon>
        <taxon>rosids</taxon>
        <taxon>malvids</taxon>
        <taxon>Brassicales</taxon>
        <taxon>Brassicaceae</taxon>
        <taxon>Brassiceae</taxon>
        <taxon>Brassica</taxon>
    </lineage>
</organism>
<name>A0A8X7VPL7_BRACI</name>
<feature type="compositionally biased region" description="Pro residues" evidence="1">
    <location>
        <begin position="79"/>
        <end position="90"/>
    </location>
</feature>
<comment type="caution">
    <text evidence="2">The sequence shown here is derived from an EMBL/GenBank/DDBJ whole genome shotgun (WGS) entry which is preliminary data.</text>
</comment>
<keyword evidence="3" id="KW-1185">Reference proteome</keyword>
<dbReference type="OrthoDB" id="10565221at2759"/>
<reference evidence="2 3" key="1">
    <citation type="submission" date="2020-02" db="EMBL/GenBank/DDBJ databases">
        <authorList>
            <person name="Ma Q."/>
            <person name="Huang Y."/>
            <person name="Song X."/>
            <person name="Pei D."/>
        </authorList>
    </citation>
    <scope>NUCLEOTIDE SEQUENCE [LARGE SCALE GENOMIC DNA]</scope>
    <source>
        <strain evidence="2">Sxm20200214</strain>
        <tissue evidence="2">Leaf</tissue>
    </source>
</reference>
<accession>A0A8X7VPL7</accession>
<evidence type="ECO:0000256" key="1">
    <source>
        <dbReference type="SAM" id="MobiDB-lite"/>
    </source>
</evidence>
<evidence type="ECO:0000313" key="3">
    <source>
        <dbReference type="Proteomes" id="UP000886595"/>
    </source>
</evidence>
<feature type="compositionally biased region" description="Basic and acidic residues" evidence="1">
    <location>
        <begin position="59"/>
        <end position="73"/>
    </location>
</feature>
<dbReference type="Proteomes" id="UP000886595">
    <property type="component" value="Unassembled WGS sequence"/>
</dbReference>
<protein>
    <submittedName>
        <fullName evidence="2">Uncharacterized protein</fullName>
    </submittedName>
</protein>